<sequence length="65" mass="7338">MVTSIAMSSLISRSITNSLTYLSPIAKRVSPTESHYGRLDLRLSECHINGGYHHRVLDIKIRILD</sequence>
<dbReference type="Proteomes" id="UP000193560">
    <property type="component" value="Unassembled WGS sequence"/>
</dbReference>
<keyword evidence="2" id="KW-1185">Reference proteome</keyword>
<accession>A0A1X2I286</accession>
<reference evidence="1 2" key="1">
    <citation type="submission" date="2016-07" db="EMBL/GenBank/DDBJ databases">
        <title>Pervasive Adenine N6-methylation of Active Genes in Fungi.</title>
        <authorList>
            <consortium name="DOE Joint Genome Institute"/>
            <person name="Mondo S.J."/>
            <person name="Dannebaum R.O."/>
            <person name="Kuo R.C."/>
            <person name="Labutti K."/>
            <person name="Haridas S."/>
            <person name="Kuo A."/>
            <person name="Salamov A."/>
            <person name="Ahrendt S.R."/>
            <person name="Lipzen A."/>
            <person name="Sullivan W."/>
            <person name="Andreopoulos W.B."/>
            <person name="Clum A."/>
            <person name="Lindquist E."/>
            <person name="Daum C."/>
            <person name="Ramamoorthy G.K."/>
            <person name="Gryganskyi A."/>
            <person name="Culley D."/>
            <person name="Magnuson J.K."/>
            <person name="James T.Y."/>
            <person name="O'Malley M.A."/>
            <person name="Stajich J.E."/>
            <person name="Spatafora J.W."/>
            <person name="Visel A."/>
            <person name="Grigoriev I.V."/>
        </authorList>
    </citation>
    <scope>NUCLEOTIDE SEQUENCE [LARGE SCALE GENOMIC DNA]</scope>
    <source>
        <strain evidence="1 2">NRRL 1336</strain>
    </source>
</reference>
<comment type="caution">
    <text evidence="1">The sequence shown here is derived from an EMBL/GenBank/DDBJ whole genome shotgun (WGS) entry which is preliminary data.</text>
</comment>
<evidence type="ECO:0000313" key="1">
    <source>
        <dbReference type="EMBL" id="ORZ07620.1"/>
    </source>
</evidence>
<name>A0A1X2I286_9FUNG</name>
<protein>
    <submittedName>
        <fullName evidence="1">Uncharacterized protein</fullName>
    </submittedName>
</protein>
<dbReference type="AlphaFoldDB" id="A0A1X2I286"/>
<proteinExistence type="predicted"/>
<gene>
    <name evidence="1" type="ORF">BCR42DRAFT_425877</name>
</gene>
<evidence type="ECO:0000313" key="2">
    <source>
        <dbReference type="Proteomes" id="UP000193560"/>
    </source>
</evidence>
<organism evidence="1 2">
    <name type="scientific">Absidia repens</name>
    <dbReference type="NCBI Taxonomy" id="90262"/>
    <lineage>
        <taxon>Eukaryota</taxon>
        <taxon>Fungi</taxon>
        <taxon>Fungi incertae sedis</taxon>
        <taxon>Mucoromycota</taxon>
        <taxon>Mucoromycotina</taxon>
        <taxon>Mucoromycetes</taxon>
        <taxon>Mucorales</taxon>
        <taxon>Cunninghamellaceae</taxon>
        <taxon>Absidia</taxon>
    </lineage>
</organism>
<dbReference type="EMBL" id="MCGE01000034">
    <property type="protein sequence ID" value="ORZ07620.1"/>
    <property type="molecule type" value="Genomic_DNA"/>
</dbReference>